<evidence type="ECO:0000256" key="3">
    <source>
        <dbReference type="ARBA" id="ARBA00022801"/>
    </source>
</evidence>
<keyword evidence="5 6" id="KW-0482">Metalloprotease</keyword>
<name>A0A0C2D9X9_9BILA</name>
<dbReference type="GO" id="GO:0004222">
    <property type="term" value="F:metalloendopeptidase activity"/>
    <property type="evidence" value="ECO:0007669"/>
    <property type="project" value="UniProtKB-UniRule"/>
</dbReference>
<dbReference type="SUPFAM" id="SSF55486">
    <property type="entry name" value="Metalloproteases ('zincins'), catalytic domain"/>
    <property type="match status" value="1"/>
</dbReference>
<evidence type="ECO:0000313" key="9">
    <source>
        <dbReference type="EMBL" id="KIH59092.1"/>
    </source>
</evidence>
<organism evidence="9 10">
    <name type="scientific">Ancylostoma duodenale</name>
    <dbReference type="NCBI Taxonomy" id="51022"/>
    <lineage>
        <taxon>Eukaryota</taxon>
        <taxon>Metazoa</taxon>
        <taxon>Ecdysozoa</taxon>
        <taxon>Nematoda</taxon>
        <taxon>Chromadorea</taxon>
        <taxon>Rhabditida</taxon>
        <taxon>Rhabditina</taxon>
        <taxon>Rhabditomorpha</taxon>
        <taxon>Strongyloidea</taxon>
        <taxon>Ancylostomatidae</taxon>
        <taxon>Ancylostomatinae</taxon>
        <taxon>Ancylostoma</taxon>
    </lineage>
</organism>
<dbReference type="MEROPS" id="M12.310"/>
<evidence type="ECO:0000259" key="8">
    <source>
        <dbReference type="PROSITE" id="PS51864"/>
    </source>
</evidence>
<comment type="cofactor">
    <cofactor evidence="6 7">
        <name>Zn(2+)</name>
        <dbReference type="ChEBI" id="CHEBI:29105"/>
    </cofactor>
    <text evidence="6 7">Binds 1 zinc ion per subunit.</text>
</comment>
<gene>
    <name evidence="9" type="ORF">ANCDUO_10691</name>
</gene>
<accession>A0A0C2D9X9</accession>
<keyword evidence="1 6" id="KW-0645">Protease</keyword>
<evidence type="ECO:0000256" key="2">
    <source>
        <dbReference type="ARBA" id="ARBA00022723"/>
    </source>
</evidence>
<reference evidence="9 10" key="1">
    <citation type="submission" date="2013-12" db="EMBL/GenBank/DDBJ databases">
        <title>Draft genome of the parsitic nematode Ancylostoma duodenale.</title>
        <authorList>
            <person name="Mitreva M."/>
        </authorList>
    </citation>
    <scope>NUCLEOTIDE SEQUENCE [LARGE SCALE GENOMIC DNA]</scope>
    <source>
        <strain evidence="9 10">Zhejiang</strain>
    </source>
</reference>
<keyword evidence="3 6" id="KW-0378">Hydrolase</keyword>
<dbReference type="EMBL" id="KN732348">
    <property type="protein sequence ID" value="KIH59092.1"/>
    <property type="molecule type" value="Genomic_DNA"/>
</dbReference>
<feature type="active site" evidence="6">
    <location>
        <position position="14"/>
    </location>
</feature>
<dbReference type="AlphaFoldDB" id="A0A0C2D9X9"/>
<evidence type="ECO:0000256" key="5">
    <source>
        <dbReference type="ARBA" id="ARBA00023049"/>
    </source>
</evidence>
<dbReference type="PANTHER" id="PTHR10127:SF780">
    <property type="entry name" value="METALLOENDOPEPTIDASE"/>
    <property type="match status" value="1"/>
</dbReference>
<evidence type="ECO:0000313" key="10">
    <source>
        <dbReference type="Proteomes" id="UP000054047"/>
    </source>
</evidence>
<dbReference type="GO" id="GO:0008270">
    <property type="term" value="F:zinc ion binding"/>
    <property type="evidence" value="ECO:0007669"/>
    <property type="project" value="UniProtKB-UniRule"/>
</dbReference>
<dbReference type="InterPro" id="IPR024079">
    <property type="entry name" value="MetalloPept_cat_dom_sf"/>
</dbReference>
<dbReference type="PRINTS" id="PR00480">
    <property type="entry name" value="ASTACIN"/>
</dbReference>
<dbReference type="InterPro" id="IPR001506">
    <property type="entry name" value="Peptidase_M12A"/>
</dbReference>
<evidence type="ECO:0000256" key="6">
    <source>
        <dbReference type="PROSITE-ProRule" id="PRU01211"/>
    </source>
</evidence>
<evidence type="ECO:0000256" key="4">
    <source>
        <dbReference type="ARBA" id="ARBA00022833"/>
    </source>
</evidence>
<keyword evidence="10" id="KW-1185">Reference proteome</keyword>
<proteinExistence type="predicted"/>
<keyword evidence="2 6" id="KW-0479">Metal-binding</keyword>
<feature type="binding site" evidence="6">
    <location>
        <position position="23"/>
    </location>
    <ligand>
        <name>Zn(2+)</name>
        <dbReference type="ChEBI" id="CHEBI:29105"/>
        <note>catalytic</note>
    </ligand>
</feature>
<evidence type="ECO:0000256" key="1">
    <source>
        <dbReference type="ARBA" id="ARBA00022670"/>
    </source>
</evidence>
<dbReference type="PANTHER" id="PTHR10127">
    <property type="entry name" value="DISCOIDIN, CUB, EGF, LAMININ , AND ZINC METALLOPROTEASE DOMAIN CONTAINING"/>
    <property type="match status" value="1"/>
</dbReference>
<dbReference type="Gene3D" id="3.40.390.10">
    <property type="entry name" value="Collagenase (Catalytic Domain)"/>
    <property type="match status" value="1"/>
</dbReference>
<dbReference type="PROSITE" id="PS51864">
    <property type="entry name" value="ASTACIN"/>
    <property type="match status" value="1"/>
</dbReference>
<dbReference type="Proteomes" id="UP000054047">
    <property type="component" value="Unassembled WGS sequence"/>
</dbReference>
<dbReference type="EC" id="3.4.24.-" evidence="7"/>
<comment type="caution">
    <text evidence="6">Lacks conserved residue(s) required for the propagation of feature annotation.</text>
</comment>
<sequence>MYVGCRFFGGVAHEIGHALWLDHTHTRHDRDDYLNFDWENVKLYRNQYEKLTEVQNENYGVPYDYGSIMHYGSTGQNPPMTPKDKKYHRTMGSAFISFTDLAIVNKHYKCEEMCDFDTSAKCARNGFPNPNNCSTCVCPGGYGGQLCEEKPDKCGKILNATTNWKNVSRAIHSKNEQGDYLRCTNWITVCSHKQFLLQTKTG</sequence>
<protein>
    <recommendedName>
        <fullName evidence="7">Metalloendopeptidase</fullName>
        <ecNumber evidence="7">3.4.24.-</ecNumber>
    </recommendedName>
</protein>
<keyword evidence="4 6" id="KW-0862">Zinc</keyword>
<dbReference type="GO" id="GO:0006508">
    <property type="term" value="P:proteolysis"/>
    <property type="evidence" value="ECO:0007669"/>
    <property type="project" value="UniProtKB-KW"/>
</dbReference>
<dbReference type="Pfam" id="PF01400">
    <property type="entry name" value="Astacin"/>
    <property type="match status" value="1"/>
</dbReference>
<dbReference type="OrthoDB" id="291007at2759"/>
<feature type="binding site" evidence="6">
    <location>
        <position position="13"/>
    </location>
    <ligand>
        <name>Zn(2+)</name>
        <dbReference type="ChEBI" id="CHEBI:29105"/>
        <note>catalytic</note>
    </ligand>
</feature>
<evidence type="ECO:0000256" key="7">
    <source>
        <dbReference type="RuleBase" id="RU361183"/>
    </source>
</evidence>
<feature type="domain" description="Peptidase M12A" evidence="8">
    <location>
        <begin position="1"/>
        <end position="111"/>
    </location>
</feature>
<feature type="binding site" evidence="6">
    <location>
        <position position="17"/>
    </location>
    <ligand>
        <name>Zn(2+)</name>
        <dbReference type="ChEBI" id="CHEBI:29105"/>
        <note>catalytic</note>
    </ligand>
</feature>